<name>E9HDD6_DAPPU</name>
<keyword evidence="3" id="KW-1185">Reference proteome</keyword>
<reference evidence="2 3" key="1">
    <citation type="journal article" date="2011" name="Science">
        <title>The ecoresponsive genome of Daphnia pulex.</title>
        <authorList>
            <person name="Colbourne J.K."/>
            <person name="Pfrender M.E."/>
            <person name="Gilbert D."/>
            <person name="Thomas W.K."/>
            <person name="Tucker A."/>
            <person name="Oakley T.H."/>
            <person name="Tokishita S."/>
            <person name="Aerts A."/>
            <person name="Arnold G.J."/>
            <person name="Basu M.K."/>
            <person name="Bauer D.J."/>
            <person name="Caceres C.E."/>
            <person name="Carmel L."/>
            <person name="Casola C."/>
            <person name="Choi J.H."/>
            <person name="Detter J.C."/>
            <person name="Dong Q."/>
            <person name="Dusheyko S."/>
            <person name="Eads B.D."/>
            <person name="Frohlich T."/>
            <person name="Geiler-Samerotte K.A."/>
            <person name="Gerlach D."/>
            <person name="Hatcher P."/>
            <person name="Jogdeo S."/>
            <person name="Krijgsveld J."/>
            <person name="Kriventseva E.V."/>
            <person name="Kultz D."/>
            <person name="Laforsch C."/>
            <person name="Lindquist E."/>
            <person name="Lopez J."/>
            <person name="Manak J.R."/>
            <person name="Muller J."/>
            <person name="Pangilinan J."/>
            <person name="Patwardhan R.P."/>
            <person name="Pitluck S."/>
            <person name="Pritham E.J."/>
            <person name="Rechtsteiner A."/>
            <person name="Rho M."/>
            <person name="Rogozin I.B."/>
            <person name="Sakarya O."/>
            <person name="Salamov A."/>
            <person name="Schaack S."/>
            <person name="Shapiro H."/>
            <person name="Shiga Y."/>
            <person name="Skalitzky C."/>
            <person name="Smith Z."/>
            <person name="Souvorov A."/>
            <person name="Sung W."/>
            <person name="Tang Z."/>
            <person name="Tsuchiya D."/>
            <person name="Tu H."/>
            <person name="Vos H."/>
            <person name="Wang M."/>
            <person name="Wolf Y.I."/>
            <person name="Yamagata H."/>
            <person name="Yamada T."/>
            <person name="Ye Y."/>
            <person name="Shaw J.R."/>
            <person name="Andrews J."/>
            <person name="Crease T.J."/>
            <person name="Tang H."/>
            <person name="Lucas S.M."/>
            <person name="Robertson H.M."/>
            <person name="Bork P."/>
            <person name="Koonin E.V."/>
            <person name="Zdobnov E.M."/>
            <person name="Grigoriev I.V."/>
            <person name="Lynch M."/>
            <person name="Boore J.L."/>
        </authorList>
    </citation>
    <scope>NUCLEOTIDE SEQUENCE [LARGE SCALE GENOMIC DNA]</scope>
</reference>
<sequence length="68" mass="7160">MGSATAANLVCKSSESSSLHEQQHVGSAEQRIFKVCTTAARWVCKAANLKSGGSLEAPARSQLVKEVN</sequence>
<dbReference type="EMBL" id="GL732623">
    <property type="protein sequence ID" value="EFX70232.1"/>
    <property type="molecule type" value="Genomic_DNA"/>
</dbReference>
<protein>
    <submittedName>
        <fullName evidence="2">Uncharacterized protein</fullName>
    </submittedName>
</protein>
<feature type="region of interest" description="Disordered" evidence="1">
    <location>
        <begin position="1"/>
        <end position="26"/>
    </location>
</feature>
<evidence type="ECO:0000313" key="2">
    <source>
        <dbReference type="EMBL" id="EFX70232.1"/>
    </source>
</evidence>
<dbReference type="InParanoid" id="E9HDD6"/>
<organism evidence="2 3">
    <name type="scientific">Daphnia pulex</name>
    <name type="common">Water flea</name>
    <dbReference type="NCBI Taxonomy" id="6669"/>
    <lineage>
        <taxon>Eukaryota</taxon>
        <taxon>Metazoa</taxon>
        <taxon>Ecdysozoa</taxon>
        <taxon>Arthropoda</taxon>
        <taxon>Crustacea</taxon>
        <taxon>Branchiopoda</taxon>
        <taxon>Diplostraca</taxon>
        <taxon>Cladocera</taxon>
        <taxon>Anomopoda</taxon>
        <taxon>Daphniidae</taxon>
        <taxon>Daphnia</taxon>
    </lineage>
</organism>
<evidence type="ECO:0000313" key="3">
    <source>
        <dbReference type="Proteomes" id="UP000000305"/>
    </source>
</evidence>
<evidence type="ECO:0000256" key="1">
    <source>
        <dbReference type="SAM" id="MobiDB-lite"/>
    </source>
</evidence>
<dbReference type="KEGG" id="dpx:DAPPUDRAFT_257341"/>
<gene>
    <name evidence="2" type="ORF">DAPPUDRAFT_257341</name>
</gene>
<dbReference type="AlphaFoldDB" id="E9HDD6"/>
<dbReference type="Proteomes" id="UP000000305">
    <property type="component" value="Unassembled WGS sequence"/>
</dbReference>
<dbReference type="HOGENOM" id="CLU_2796532_0_0_1"/>
<proteinExistence type="predicted"/>
<accession>E9HDD6</accession>